<evidence type="ECO:0000256" key="1">
    <source>
        <dbReference type="ARBA" id="ARBA00022741"/>
    </source>
</evidence>
<dbReference type="PANTHER" id="PTHR32071">
    <property type="entry name" value="TRANSCRIPTIONAL REGULATORY PROTEIN"/>
    <property type="match status" value="1"/>
</dbReference>
<dbReference type="InterPro" id="IPR027417">
    <property type="entry name" value="P-loop_NTPase"/>
</dbReference>
<name>A0ABW6S0L0_9NOCA</name>
<keyword evidence="4" id="KW-0804">Transcription</keyword>
<evidence type="ECO:0000256" key="4">
    <source>
        <dbReference type="ARBA" id="ARBA00023163"/>
    </source>
</evidence>
<dbReference type="RefSeq" id="WP_387403656.1">
    <property type="nucleotide sequence ID" value="NZ_JBIAQY010000004.1"/>
</dbReference>
<feature type="domain" description="Sigma-54 factor interaction" evidence="5">
    <location>
        <begin position="417"/>
        <end position="477"/>
    </location>
</feature>
<gene>
    <name evidence="6" type="ORF">ACFYXQ_13245</name>
</gene>
<evidence type="ECO:0000313" key="6">
    <source>
        <dbReference type="EMBL" id="MFF3568729.1"/>
    </source>
</evidence>
<organism evidence="6 7">
    <name type="scientific">Nocardia jiangxiensis</name>
    <dbReference type="NCBI Taxonomy" id="282685"/>
    <lineage>
        <taxon>Bacteria</taxon>
        <taxon>Bacillati</taxon>
        <taxon>Actinomycetota</taxon>
        <taxon>Actinomycetes</taxon>
        <taxon>Mycobacteriales</taxon>
        <taxon>Nocardiaceae</taxon>
        <taxon>Nocardia</taxon>
    </lineage>
</organism>
<comment type="caution">
    <text evidence="6">The sequence shown here is derived from an EMBL/GenBank/DDBJ whole genome shotgun (WGS) entry which is preliminary data.</text>
</comment>
<dbReference type="InterPro" id="IPR058031">
    <property type="entry name" value="AAA_lid_NorR"/>
</dbReference>
<dbReference type="Pfam" id="PF25601">
    <property type="entry name" value="AAA_lid_14"/>
    <property type="match status" value="1"/>
</dbReference>
<keyword evidence="3" id="KW-0805">Transcription regulation</keyword>
<dbReference type="InterPro" id="IPR029016">
    <property type="entry name" value="GAF-like_dom_sf"/>
</dbReference>
<dbReference type="Gene3D" id="1.10.10.60">
    <property type="entry name" value="Homeodomain-like"/>
    <property type="match status" value="1"/>
</dbReference>
<proteinExistence type="predicted"/>
<protein>
    <submittedName>
        <fullName evidence="6">Sigma-54-dependent Fis family transcriptional regulator</fullName>
    </submittedName>
</protein>
<evidence type="ECO:0000259" key="5">
    <source>
        <dbReference type="PROSITE" id="PS50045"/>
    </source>
</evidence>
<accession>A0ABW6S0L0</accession>
<dbReference type="PRINTS" id="PR01590">
    <property type="entry name" value="HTHFIS"/>
</dbReference>
<dbReference type="SUPFAM" id="SSF46689">
    <property type="entry name" value="Homeodomain-like"/>
    <property type="match status" value="1"/>
</dbReference>
<dbReference type="Gene3D" id="3.30.450.40">
    <property type="match status" value="1"/>
</dbReference>
<evidence type="ECO:0000313" key="7">
    <source>
        <dbReference type="Proteomes" id="UP001601992"/>
    </source>
</evidence>
<dbReference type="Proteomes" id="UP001601992">
    <property type="component" value="Unassembled WGS sequence"/>
</dbReference>
<evidence type="ECO:0000256" key="3">
    <source>
        <dbReference type="ARBA" id="ARBA00023015"/>
    </source>
</evidence>
<dbReference type="InterPro" id="IPR002078">
    <property type="entry name" value="Sigma_54_int"/>
</dbReference>
<keyword evidence="1" id="KW-0547">Nucleotide-binding</keyword>
<sequence length="550" mass="60457">MRARQSGQLRTLVPRSEIELSWKRSRLCGVAPEFDGFDDLPAVEFDPRGHLLDAASPVLDQMSNALTGTAYSLLLADRDCRLIYRWFDNPRVESTLDTLGIRGGVSMAEEAVGTNALGTALETRQGIVVNGAEHYVERFKNFTCYGHPIWHPVTKRLEGVLDITSAGSRADPLLAPFLTRAANDIEQRLLDKAKASERVLLTAFQAVSRQRRAIAAIGDDMVLTNRAALDLLGPPDYAVLRMLAEDASSRPRTLDIAVSSGARMRVGLARVPGAGTGTLFHLDPIDERPAVSGAAPRIPVAHPAVRADLVLVTGDRGTGRSTEARRLARADEVEFHNCAEIAYTGTQPWVRRLLSRLDSPGGTVCVENVNLLPDPIADILAEALDSRDRPRLILTSLPPDTLTGGPATLAAMCPDRVELKPLRNRTADLTTITARMVRELDPAADIRLLPTVLELLGAQPWPGNLHELRAVLAHVLQHRRRGDVTVNDLPERYRVASRARRLSARERAERDVIVEALRRHNGNKLRAASELGISRTTLYARLRALRIIER</sequence>
<dbReference type="SUPFAM" id="SSF52540">
    <property type="entry name" value="P-loop containing nucleoside triphosphate hydrolases"/>
    <property type="match status" value="1"/>
</dbReference>
<evidence type="ECO:0000256" key="2">
    <source>
        <dbReference type="ARBA" id="ARBA00022840"/>
    </source>
</evidence>
<dbReference type="Gene3D" id="1.10.8.60">
    <property type="match status" value="1"/>
</dbReference>
<keyword evidence="7" id="KW-1185">Reference proteome</keyword>
<dbReference type="PROSITE" id="PS50045">
    <property type="entry name" value="SIGMA54_INTERACT_4"/>
    <property type="match status" value="1"/>
</dbReference>
<dbReference type="Pfam" id="PF02954">
    <property type="entry name" value="HTH_8"/>
    <property type="match status" value="1"/>
</dbReference>
<dbReference type="EMBL" id="JBIAQY010000004">
    <property type="protein sequence ID" value="MFF3568729.1"/>
    <property type="molecule type" value="Genomic_DNA"/>
</dbReference>
<dbReference type="InterPro" id="IPR009057">
    <property type="entry name" value="Homeodomain-like_sf"/>
</dbReference>
<keyword evidence="2" id="KW-0067">ATP-binding</keyword>
<dbReference type="InterPro" id="IPR002197">
    <property type="entry name" value="HTH_Fis"/>
</dbReference>
<reference evidence="6 7" key="1">
    <citation type="submission" date="2024-10" db="EMBL/GenBank/DDBJ databases">
        <title>The Natural Products Discovery Center: Release of the First 8490 Sequenced Strains for Exploring Actinobacteria Biosynthetic Diversity.</title>
        <authorList>
            <person name="Kalkreuter E."/>
            <person name="Kautsar S.A."/>
            <person name="Yang D."/>
            <person name="Bader C.D."/>
            <person name="Teijaro C.N."/>
            <person name="Fluegel L."/>
            <person name="Davis C.M."/>
            <person name="Simpson J.R."/>
            <person name="Lauterbach L."/>
            <person name="Steele A.D."/>
            <person name="Gui C."/>
            <person name="Meng S."/>
            <person name="Li G."/>
            <person name="Viehrig K."/>
            <person name="Ye F."/>
            <person name="Su P."/>
            <person name="Kiefer A.F."/>
            <person name="Nichols A."/>
            <person name="Cepeda A.J."/>
            <person name="Yan W."/>
            <person name="Fan B."/>
            <person name="Jiang Y."/>
            <person name="Adhikari A."/>
            <person name="Zheng C.-J."/>
            <person name="Schuster L."/>
            <person name="Cowan T.M."/>
            <person name="Smanski M.J."/>
            <person name="Chevrette M.G."/>
            <person name="De Carvalho L.P.S."/>
            <person name="Shen B."/>
        </authorList>
    </citation>
    <scope>NUCLEOTIDE SEQUENCE [LARGE SCALE GENOMIC DNA]</scope>
    <source>
        <strain evidence="6 7">NPDC002593</strain>
    </source>
</reference>